<dbReference type="AlphaFoldDB" id="A0AAD9N294"/>
<dbReference type="GO" id="GO:0005737">
    <property type="term" value="C:cytoplasm"/>
    <property type="evidence" value="ECO:0007669"/>
    <property type="project" value="TreeGrafter"/>
</dbReference>
<dbReference type="PANTHER" id="PTHR21266:SF32">
    <property type="entry name" value="CHOLESTEROL 7-DESATURASE NVD"/>
    <property type="match status" value="1"/>
</dbReference>
<keyword evidence="3" id="KW-1133">Transmembrane helix</keyword>
<comment type="subcellular location">
    <subcellularLocation>
        <location evidence="1">Membrane</location>
    </subcellularLocation>
</comment>
<dbReference type="PANTHER" id="PTHR21266">
    <property type="entry name" value="IRON-SULFUR DOMAIN CONTAINING PROTEIN"/>
    <property type="match status" value="1"/>
</dbReference>
<evidence type="ECO:0000256" key="5">
    <source>
        <dbReference type="ARBA" id="ARBA00023136"/>
    </source>
</evidence>
<keyword evidence="4" id="KW-0560">Oxidoreductase</keyword>
<dbReference type="EMBL" id="JAODUP010000330">
    <property type="protein sequence ID" value="KAK2152396.1"/>
    <property type="molecule type" value="Genomic_DNA"/>
</dbReference>
<evidence type="ECO:0000259" key="6">
    <source>
        <dbReference type="Pfam" id="PF19298"/>
    </source>
</evidence>
<dbReference type="Proteomes" id="UP001208570">
    <property type="component" value="Unassembled WGS sequence"/>
</dbReference>
<organism evidence="7 8">
    <name type="scientific">Paralvinella palmiformis</name>
    <dbReference type="NCBI Taxonomy" id="53620"/>
    <lineage>
        <taxon>Eukaryota</taxon>
        <taxon>Metazoa</taxon>
        <taxon>Spiralia</taxon>
        <taxon>Lophotrochozoa</taxon>
        <taxon>Annelida</taxon>
        <taxon>Polychaeta</taxon>
        <taxon>Sedentaria</taxon>
        <taxon>Canalipalpata</taxon>
        <taxon>Terebellida</taxon>
        <taxon>Terebelliformia</taxon>
        <taxon>Alvinellidae</taxon>
        <taxon>Paralvinella</taxon>
    </lineage>
</organism>
<dbReference type="Gene3D" id="3.90.380.10">
    <property type="entry name" value="Naphthalene 1,2-dioxygenase Alpha Subunit, Chain A, domain 1"/>
    <property type="match status" value="1"/>
</dbReference>
<evidence type="ECO:0000256" key="4">
    <source>
        <dbReference type="ARBA" id="ARBA00023002"/>
    </source>
</evidence>
<evidence type="ECO:0000313" key="7">
    <source>
        <dbReference type="EMBL" id="KAK2152396.1"/>
    </source>
</evidence>
<sequence>MWYHAEGVEPYWEPPELEEITSGEWKYRGRTEHEINCHIEDVPENGADVAHLPQVHGPIMTSGIDLRYTYSKMWSFAKHHWDGYWTASMEEGEKHIGTLALTHTMSLFGIHIPILDMHVKARQMGPGIVYLTFSSPIGSGVYLHHVTPLEPLKQRMIHQIYFTHYVPAIVPKFFLLAEALMVERDIMIWNNKRYEGKPVLVKSDSDSLLMRHRRWYSQFYSEHSPRLNFHKESLDW</sequence>
<gene>
    <name evidence="7" type="ORF">LSH36_330g09015</name>
</gene>
<reference evidence="7" key="1">
    <citation type="journal article" date="2023" name="Mol. Biol. Evol.">
        <title>Third-Generation Sequencing Reveals the Adaptive Role of the Epigenome in Three Deep-Sea Polychaetes.</title>
        <authorList>
            <person name="Perez M."/>
            <person name="Aroh O."/>
            <person name="Sun Y."/>
            <person name="Lan Y."/>
            <person name="Juniper S.K."/>
            <person name="Young C.R."/>
            <person name="Angers B."/>
            <person name="Qian P.Y."/>
        </authorList>
    </citation>
    <scope>NUCLEOTIDE SEQUENCE</scope>
    <source>
        <strain evidence="7">P08H-3</strain>
    </source>
</reference>
<name>A0AAD9N294_9ANNE</name>
<evidence type="ECO:0000256" key="2">
    <source>
        <dbReference type="ARBA" id="ARBA00022692"/>
    </source>
</evidence>
<dbReference type="InterPro" id="IPR050584">
    <property type="entry name" value="Cholesterol_7-desaturase"/>
</dbReference>
<protein>
    <recommendedName>
        <fullName evidence="6">3-ketosteroid-9-alpha-monooxygenase oxygenase component-like C-terminal domain-containing protein</fullName>
    </recommendedName>
</protein>
<accession>A0AAD9N294</accession>
<keyword evidence="5" id="KW-0472">Membrane</keyword>
<dbReference type="GO" id="GO:0008203">
    <property type="term" value="P:cholesterol metabolic process"/>
    <property type="evidence" value="ECO:0007669"/>
    <property type="project" value="InterPro"/>
</dbReference>
<keyword evidence="8" id="KW-1185">Reference proteome</keyword>
<dbReference type="GO" id="GO:0016020">
    <property type="term" value="C:membrane"/>
    <property type="evidence" value="ECO:0007669"/>
    <property type="project" value="UniProtKB-SubCell"/>
</dbReference>
<dbReference type="InterPro" id="IPR045605">
    <property type="entry name" value="KshA-like_C"/>
</dbReference>
<evidence type="ECO:0000313" key="8">
    <source>
        <dbReference type="Proteomes" id="UP001208570"/>
    </source>
</evidence>
<dbReference type="Pfam" id="PF19298">
    <property type="entry name" value="KshA_C"/>
    <property type="match status" value="1"/>
</dbReference>
<dbReference type="GO" id="GO:0016491">
    <property type="term" value="F:oxidoreductase activity"/>
    <property type="evidence" value="ECO:0007669"/>
    <property type="project" value="UniProtKB-KW"/>
</dbReference>
<comment type="caution">
    <text evidence="7">The sequence shown here is derived from an EMBL/GenBank/DDBJ whole genome shotgun (WGS) entry which is preliminary data.</text>
</comment>
<proteinExistence type="predicted"/>
<evidence type="ECO:0000256" key="1">
    <source>
        <dbReference type="ARBA" id="ARBA00004370"/>
    </source>
</evidence>
<feature type="domain" description="3-ketosteroid-9-alpha-monooxygenase oxygenase component-like C-terminal" evidence="6">
    <location>
        <begin position="1"/>
        <end position="220"/>
    </location>
</feature>
<evidence type="ECO:0000256" key="3">
    <source>
        <dbReference type="ARBA" id="ARBA00022989"/>
    </source>
</evidence>
<keyword evidence="2" id="KW-0812">Transmembrane</keyword>
<dbReference type="SUPFAM" id="SSF55961">
    <property type="entry name" value="Bet v1-like"/>
    <property type="match status" value="1"/>
</dbReference>